<dbReference type="AlphaFoldDB" id="A0A6A6HH79"/>
<dbReference type="Pfam" id="PF00583">
    <property type="entry name" value="Acetyltransf_1"/>
    <property type="match status" value="1"/>
</dbReference>
<evidence type="ECO:0000313" key="2">
    <source>
        <dbReference type="EMBL" id="KAF2237179.1"/>
    </source>
</evidence>
<accession>A0A6A6HH79</accession>
<dbReference type="Gene3D" id="3.40.630.30">
    <property type="match status" value="1"/>
</dbReference>
<organism evidence="2 3">
    <name type="scientific">Viridothelium virens</name>
    <name type="common">Speckled blister lichen</name>
    <name type="synonym">Trypethelium virens</name>
    <dbReference type="NCBI Taxonomy" id="1048519"/>
    <lineage>
        <taxon>Eukaryota</taxon>
        <taxon>Fungi</taxon>
        <taxon>Dikarya</taxon>
        <taxon>Ascomycota</taxon>
        <taxon>Pezizomycotina</taxon>
        <taxon>Dothideomycetes</taxon>
        <taxon>Dothideomycetes incertae sedis</taxon>
        <taxon>Trypetheliales</taxon>
        <taxon>Trypetheliaceae</taxon>
        <taxon>Viridothelium</taxon>
    </lineage>
</organism>
<dbReference type="SUPFAM" id="SSF55729">
    <property type="entry name" value="Acyl-CoA N-acyltransferases (Nat)"/>
    <property type="match status" value="1"/>
</dbReference>
<evidence type="ECO:0000313" key="3">
    <source>
        <dbReference type="Proteomes" id="UP000800092"/>
    </source>
</evidence>
<name>A0A6A6HH79_VIRVR</name>
<gene>
    <name evidence="2" type="ORF">EV356DRAFT_530297</name>
</gene>
<proteinExistence type="predicted"/>
<protein>
    <recommendedName>
        <fullName evidence="1">N-acetyltransferase domain-containing protein</fullName>
    </recommendedName>
</protein>
<keyword evidence="3" id="KW-1185">Reference proteome</keyword>
<evidence type="ECO:0000259" key="1">
    <source>
        <dbReference type="Pfam" id="PF00583"/>
    </source>
</evidence>
<dbReference type="OrthoDB" id="2019666at2759"/>
<dbReference type="EMBL" id="ML991781">
    <property type="protein sequence ID" value="KAF2237179.1"/>
    <property type="molecule type" value="Genomic_DNA"/>
</dbReference>
<dbReference type="InterPro" id="IPR000182">
    <property type="entry name" value="GNAT_dom"/>
</dbReference>
<sequence length="243" mass="27199">MASVHFEVLRDDQLIEVLNEAATLFSEHYGIWGAEAEKNLGTFATAGRRVQMTARRLRAECLPEAADNIYVRVKVNGKLAGHVCATRWMLDGRKACWITQLMVARKLWRRRLATGLLLKLRDAGDHDGLGVLSSHPATILIALQACGRALEGVDSKLIGDNVRAVMACSPVSYVRKAKLHGKLFEDEVEDGSVLCVNTHFYVDHREPLEALQEVRKSGHTWPFGELPEGHEFLVFVKTRTEAW</sequence>
<dbReference type="Proteomes" id="UP000800092">
    <property type="component" value="Unassembled WGS sequence"/>
</dbReference>
<reference evidence="2" key="1">
    <citation type="journal article" date="2020" name="Stud. Mycol.">
        <title>101 Dothideomycetes genomes: a test case for predicting lifestyles and emergence of pathogens.</title>
        <authorList>
            <person name="Haridas S."/>
            <person name="Albert R."/>
            <person name="Binder M."/>
            <person name="Bloem J."/>
            <person name="Labutti K."/>
            <person name="Salamov A."/>
            <person name="Andreopoulos B."/>
            <person name="Baker S."/>
            <person name="Barry K."/>
            <person name="Bills G."/>
            <person name="Bluhm B."/>
            <person name="Cannon C."/>
            <person name="Castanera R."/>
            <person name="Culley D."/>
            <person name="Daum C."/>
            <person name="Ezra D."/>
            <person name="Gonzalez J."/>
            <person name="Henrissat B."/>
            <person name="Kuo A."/>
            <person name="Liang C."/>
            <person name="Lipzen A."/>
            <person name="Lutzoni F."/>
            <person name="Magnuson J."/>
            <person name="Mondo S."/>
            <person name="Nolan M."/>
            <person name="Ohm R."/>
            <person name="Pangilinan J."/>
            <person name="Park H.-J."/>
            <person name="Ramirez L."/>
            <person name="Alfaro M."/>
            <person name="Sun H."/>
            <person name="Tritt A."/>
            <person name="Yoshinaga Y."/>
            <person name="Zwiers L.-H."/>
            <person name="Turgeon B."/>
            <person name="Goodwin S."/>
            <person name="Spatafora J."/>
            <person name="Crous P."/>
            <person name="Grigoriev I."/>
        </authorList>
    </citation>
    <scope>NUCLEOTIDE SEQUENCE</scope>
    <source>
        <strain evidence="2">Tuck. ex Michener</strain>
    </source>
</reference>
<dbReference type="InterPro" id="IPR016181">
    <property type="entry name" value="Acyl_CoA_acyltransferase"/>
</dbReference>
<dbReference type="GO" id="GO:0016747">
    <property type="term" value="F:acyltransferase activity, transferring groups other than amino-acyl groups"/>
    <property type="evidence" value="ECO:0007669"/>
    <property type="project" value="InterPro"/>
</dbReference>
<feature type="domain" description="N-acetyltransferase" evidence="1">
    <location>
        <begin position="58"/>
        <end position="130"/>
    </location>
</feature>